<proteinExistence type="predicted"/>
<evidence type="ECO:0000313" key="1">
    <source>
        <dbReference type="EMBL" id="KKR42044.1"/>
    </source>
</evidence>
<dbReference type="AlphaFoldDB" id="A0A0G0QNP1"/>
<organism evidence="1 2">
    <name type="scientific">Candidatus Daviesbacteria bacterium GW2011_GWC2_40_12</name>
    <dbReference type="NCBI Taxonomy" id="1618431"/>
    <lineage>
        <taxon>Bacteria</taxon>
        <taxon>Candidatus Daviesiibacteriota</taxon>
    </lineage>
</organism>
<gene>
    <name evidence="1" type="ORF">UT77_C0004G0028</name>
</gene>
<comment type="caution">
    <text evidence="1">The sequence shown here is derived from an EMBL/GenBank/DDBJ whole genome shotgun (WGS) entry which is preliminary data.</text>
</comment>
<protein>
    <submittedName>
        <fullName evidence="1">Uncharacterized protein</fullName>
    </submittedName>
</protein>
<dbReference type="EMBL" id="LBYB01000004">
    <property type="protein sequence ID" value="KKR42044.1"/>
    <property type="molecule type" value="Genomic_DNA"/>
</dbReference>
<accession>A0A0G0QNP1</accession>
<evidence type="ECO:0000313" key="2">
    <source>
        <dbReference type="Proteomes" id="UP000034881"/>
    </source>
</evidence>
<sequence>MEKVSGMVKKFKETFGDAPELKKPWTRGKYSVPLKLRDIHYRDSLPFAKFEGISGKEDDGVLKVRVDYAGSLDLRREQAFIKSGTQFTLNYVDIRFNTGPVDIIYSAKYDHLIENSYTDERAWPYFSRELLIQFTGRRDMPLAMAEYFSSNRRIQYALYMTCGEFGDLQASLGAQAGEKDDSGLGFAKVDIGALPGAHIQELRNSADNIKTETSPKPIPINGVPMNIDDSPYIYRVLHSQDHQEWGQGRLALSRLHFETGSVMMLSVPECVNQHEYMSYMIGDQWNDILHRYPVRFVTVESGKPRQWLHTFGRDDKLLEVR</sequence>
<name>A0A0G0QNP1_9BACT</name>
<dbReference type="Proteomes" id="UP000034881">
    <property type="component" value="Unassembled WGS sequence"/>
</dbReference>
<reference evidence="1 2" key="1">
    <citation type="journal article" date="2015" name="Nature">
        <title>rRNA introns, odd ribosomes, and small enigmatic genomes across a large radiation of phyla.</title>
        <authorList>
            <person name="Brown C.T."/>
            <person name="Hug L.A."/>
            <person name="Thomas B.C."/>
            <person name="Sharon I."/>
            <person name="Castelle C.J."/>
            <person name="Singh A."/>
            <person name="Wilkins M.J."/>
            <person name="Williams K.H."/>
            <person name="Banfield J.F."/>
        </authorList>
    </citation>
    <scope>NUCLEOTIDE SEQUENCE [LARGE SCALE GENOMIC DNA]</scope>
</reference>